<evidence type="ECO:0000313" key="3">
    <source>
        <dbReference type="EMBL" id="RVW78111.1"/>
    </source>
</evidence>
<gene>
    <name evidence="3" type="ORF">CK203_049748</name>
</gene>
<dbReference type="Gene3D" id="2.40.70.10">
    <property type="entry name" value="Acid Proteases"/>
    <property type="match status" value="1"/>
</dbReference>
<dbReference type="Proteomes" id="UP000288805">
    <property type="component" value="Unassembled WGS sequence"/>
</dbReference>
<comment type="caution">
    <text evidence="3">The sequence shown here is derived from an EMBL/GenBank/DDBJ whole genome shotgun (WGS) entry which is preliminary data.</text>
</comment>
<name>A0A438H1K2_VITVI</name>
<sequence>MAGGSAMDALQERMTRMEEALGEWPSEEDTVASWVEHTMGEIQVQRSLLETHDNFFEEKLAGFKSEMQSLMDDFKGALQSYGEDAAVLKKAVLQGSSLGPEAPSKFFKAAHIPNGEKVSITSMYLTGDAKLWWRTRMEDDAESRRPQITTWETLKKELKDQFLPTNIAWVVTEAPKRLRHTGSVRDYVKELSSLMLDTKNMSEEDKLFNFMSGLQGWAQMELRRQSVRDLPAAMVVADCLMDYKMGGAISTMQRPKSEGGKKAKAKGKASKKSGEKLSAIVTTDDKGDSNSETPPRVNPLQLLNVINGETPVQKSLMHVHAVVNVVQVKALVDSGATHNFVATREATMLGLKLEEDTSRIKAVKSKAQKIQGVAKNVPMQIDFLLRAKVALIPHLGGLMVLKEKQPCFVKALRAKDGGKGQPEMLSAIQLKKGLKKGQETYVAALIEIKEGQSVEVPDSVVKILKEFKDVMPAEFPKELPPPATY</sequence>
<dbReference type="InterPro" id="IPR021109">
    <property type="entry name" value="Peptidase_aspartic_dom_sf"/>
</dbReference>
<accession>A0A438H1K2</accession>
<feature type="region of interest" description="Disordered" evidence="1">
    <location>
        <begin position="251"/>
        <end position="296"/>
    </location>
</feature>
<organism evidence="3 4">
    <name type="scientific">Vitis vinifera</name>
    <name type="common">Grape</name>
    <dbReference type="NCBI Taxonomy" id="29760"/>
    <lineage>
        <taxon>Eukaryota</taxon>
        <taxon>Viridiplantae</taxon>
        <taxon>Streptophyta</taxon>
        <taxon>Embryophyta</taxon>
        <taxon>Tracheophyta</taxon>
        <taxon>Spermatophyta</taxon>
        <taxon>Magnoliopsida</taxon>
        <taxon>eudicotyledons</taxon>
        <taxon>Gunneridae</taxon>
        <taxon>Pentapetalae</taxon>
        <taxon>rosids</taxon>
        <taxon>Vitales</taxon>
        <taxon>Vitaceae</taxon>
        <taxon>Viteae</taxon>
        <taxon>Vitis</taxon>
    </lineage>
</organism>
<feature type="domain" description="Retrotransposon gag" evidence="2">
    <location>
        <begin position="120"/>
        <end position="215"/>
    </location>
</feature>
<dbReference type="GO" id="GO:0004190">
    <property type="term" value="F:aspartic-type endopeptidase activity"/>
    <property type="evidence" value="ECO:0007669"/>
    <property type="project" value="InterPro"/>
</dbReference>
<feature type="compositionally biased region" description="Basic residues" evidence="1">
    <location>
        <begin position="262"/>
        <end position="271"/>
    </location>
</feature>
<dbReference type="EMBL" id="QGNW01000301">
    <property type="protein sequence ID" value="RVW78111.1"/>
    <property type="molecule type" value="Genomic_DNA"/>
</dbReference>
<dbReference type="InterPro" id="IPR005162">
    <property type="entry name" value="Retrotrans_gag_dom"/>
</dbReference>
<dbReference type="AlphaFoldDB" id="A0A438H1K2"/>
<dbReference type="GO" id="GO:0006508">
    <property type="term" value="P:proteolysis"/>
    <property type="evidence" value="ECO:0007669"/>
    <property type="project" value="InterPro"/>
</dbReference>
<proteinExistence type="predicted"/>
<dbReference type="InterPro" id="IPR001969">
    <property type="entry name" value="Aspartic_peptidase_AS"/>
</dbReference>
<protein>
    <recommendedName>
        <fullName evidence="2">Retrotransposon gag domain-containing protein</fullName>
    </recommendedName>
</protein>
<dbReference type="PROSITE" id="PS00141">
    <property type="entry name" value="ASP_PROTEASE"/>
    <property type="match status" value="1"/>
</dbReference>
<dbReference type="CDD" id="cd00303">
    <property type="entry name" value="retropepsin_like"/>
    <property type="match status" value="1"/>
</dbReference>
<evidence type="ECO:0000256" key="1">
    <source>
        <dbReference type="SAM" id="MobiDB-lite"/>
    </source>
</evidence>
<dbReference type="Pfam" id="PF03732">
    <property type="entry name" value="Retrotrans_gag"/>
    <property type="match status" value="1"/>
</dbReference>
<evidence type="ECO:0000313" key="4">
    <source>
        <dbReference type="Proteomes" id="UP000288805"/>
    </source>
</evidence>
<reference evidence="3 4" key="1">
    <citation type="journal article" date="2018" name="PLoS Genet.">
        <title>Population sequencing reveals clonal diversity and ancestral inbreeding in the grapevine cultivar Chardonnay.</title>
        <authorList>
            <person name="Roach M.J."/>
            <person name="Johnson D.L."/>
            <person name="Bohlmann J."/>
            <person name="van Vuuren H.J."/>
            <person name="Jones S.J."/>
            <person name="Pretorius I.S."/>
            <person name="Schmidt S.A."/>
            <person name="Borneman A.R."/>
        </authorList>
    </citation>
    <scope>NUCLEOTIDE SEQUENCE [LARGE SCALE GENOMIC DNA]</scope>
    <source>
        <strain evidence="4">cv. Chardonnay</strain>
        <tissue evidence="3">Leaf</tissue>
    </source>
</reference>
<evidence type="ECO:0000259" key="2">
    <source>
        <dbReference type="Pfam" id="PF03732"/>
    </source>
</evidence>